<proteinExistence type="predicted"/>
<dbReference type="Pfam" id="PF22181">
    <property type="entry name" value="TarS_linker"/>
    <property type="match status" value="1"/>
</dbReference>
<comment type="caution">
    <text evidence="3">The sequence shown here is derived from an EMBL/GenBank/DDBJ whole genome shotgun (WGS) entry which is preliminary data.</text>
</comment>
<dbReference type="Gene3D" id="3.90.550.10">
    <property type="entry name" value="Spore Coat Polysaccharide Biosynthesis Protein SpsA, Chain A"/>
    <property type="match status" value="1"/>
</dbReference>
<organism evidence="3 4">
    <name type="scientific">Actinomadura rudentiformis</name>
    <dbReference type="NCBI Taxonomy" id="359158"/>
    <lineage>
        <taxon>Bacteria</taxon>
        <taxon>Bacillati</taxon>
        <taxon>Actinomycetota</taxon>
        <taxon>Actinomycetes</taxon>
        <taxon>Streptosporangiales</taxon>
        <taxon>Thermomonosporaceae</taxon>
        <taxon>Actinomadura</taxon>
    </lineage>
</organism>
<dbReference type="SUPFAM" id="SSF53448">
    <property type="entry name" value="Nucleotide-diphospho-sugar transferases"/>
    <property type="match status" value="1"/>
</dbReference>
<dbReference type="CDD" id="cd00761">
    <property type="entry name" value="Glyco_tranf_GTA_type"/>
    <property type="match status" value="1"/>
</dbReference>
<dbReference type="PANTHER" id="PTHR22916:SF3">
    <property type="entry name" value="UDP-GLCNAC:BETAGAL BETA-1,3-N-ACETYLGLUCOSAMINYLTRANSFERASE-LIKE PROTEIN 1"/>
    <property type="match status" value="1"/>
</dbReference>
<dbReference type="InterPro" id="IPR029044">
    <property type="entry name" value="Nucleotide-diphossugar_trans"/>
</dbReference>
<keyword evidence="4" id="KW-1185">Reference proteome</keyword>
<dbReference type="GO" id="GO:0016758">
    <property type="term" value="F:hexosyltransferase activity"/>
    <property type="evidence" value="ECO:0007669"/>
    <property type="project" value="UniProtKB-ARBA"/>
</dbReference>
<sequence>MIAPRVSVVVPVHNCVATVGRAVRSVLDQTLPAEEIEIIAIDDGSTDGSGEELDRLAAEHAGLQVIHQAASGGPGRPRNVGLDRATGEYVFFLDADDHLGPEALERMVAAADEHGTDVVVPKYVGIGRKVNAQLFRETVPFTTIYNDLPNLYGSLTVLKLYRRRLLEEGKIRFPEGVLSGEDQIFAVRGYFEATGVTVLADYDYYYWVERQDGTSALQKGGAPAATYFPQIAELLAYVTAHTEPGAVRNRLLCRHFAIEVFSRFDPRYARFDQAEREETKAAARELVRTYGNPEVMAELSPYMRLLDHLLRNGPESLIDEAARVHATEPPPIVVDGEHAYVAYPGFRDERVQIPDAVFEVTELHQRVELVAVEWREHRLAVRVAARIERVDPKAQHAELVVRRRGERGEHRLQLEPDEGGELIAEIDFGDARFTGGRWDMSATIRVGGIVRNGALVPAKGVKVTPPEPRMVAVEEGTPCVTPYLTKASGALALHVGSGRVVQIDRAAVEGRTLRLEGRVAAAVAVPVTLRTVLKHRSSGQTRSAGLEVSRDVDTLAFTGMIGLRGLAPGKWDVWCEVSDGVDGLLRAGLSPTADLPDDRPDGRLGQRAQAFRTVKDNLSVEIRAGLLRRVRRLVQA</sequence>
<reference evidence="3 4" key="1">
    <citation type="submission" date="2019-09" db="EMBL/GenBank/DDBJ databases">
        <title>Actinomadura physcomitrii sp. nov., a novel actinomycete isolated from moss [Physcomitrium sphaericum (Ludw) Fuernr].</title>
        <authorList>
            <person name="Zhuang X."/>
            <person name="Liu C."/>
        </authorList>
    </citation>
    <scope>NUCLEOTIDE SEQUENCE [LARGE SCALE GENOMIC DNA]</scope>
    <source>
        <strain evidence="3 4">HMC1</strain>
    </source>
</reference>
<feature type="domain" description="Glycosyltransferase 2-like" evidence="1">
    <location>
        <begin position="7"/>
        <end position="167"/>
    </location>
</feature>
<evidence type="ECO:0000259" key="1">
    <source>
        <dbReference type="Pfam" id="PF00535"/>
    </source>
</evidence>
<accession>A0A6H9Z8M4</accession>
<dbReference type="OrthoDB" id="2676521at2"/>
<keyword evidence="3" id="KW-0808">Transferase</keyword>
<dbReference type="Proteomes" id="UP000468735">
    <property type="component" value="Unassembled WGS sequence"/>
</dbReference>
<name>A0A6H9Z8M4_9ACTN</name>
<dbReference type="PANTHER" id="PTHR22916">
    <property type="entry name" value="GLYCOSYLTRANSFERASE"/>
    <property type="match status" value="1"/>
</dbReference>
<dbReference type="EMBL" id="WBMT01000002">
    <property type="protein sequence ID" value="KAB2351546.1"/>
    <property type="molecule type" value="Genomic_DNA"/>
</dbReference>
<gene>
    <name evidence="3" type="ORF">F8566_04770</name>
</gene>
<evidence type="ECO:0000313" key="4">
    <source>
        <dbReference type="Proteomes" id="UP000468735"/>
    </source>
</evidence>
<evidence type="ECO:0000259" key="2">
    <source>
        <dbReference type="Pfam" id="PF22181"/>
    </source>
</evidence>
<dbReference type="InterPro" id="IPR001173">
    <property type="entry name" value="Glyco_trans_2-like"/>
</dbReference>
<feature type="domain" description="TarS/TarP linker" evidence="2">
    <location>
        <begin position="225"/>
        <end position="313"/>
    </location>
</feature>
<dbReference type="AlphaFoldDB" id="A0A6H9Z8M4"/>
<dbReference type="Pfam" id="PF00535">
    <property type="entry name" value="Glycos_transf_2"/>
    <property type="match status" value="1"/>
</dbReference>
<dbReference type="RefSeq" id="WP_151558395.1">
    <property type="nucleotide sequence ID" value="NZ_WBMT01000002.1"/>
</dbReference>
<dbReference type="InterPro" id="IPR054028">
    <property type="entry name" value="TarS/TarP_linker"/>
</dbReference>
<evidence type="ECO:0000313" key="3">
    <source>
        <dbReference type="EMBL" id="KAB2351546.1"/>
    </source>
</evidence>
<protein>
    <submittedName>
        <fullName evidence="3">Glycosyltransferase family 2 protein</fullName>
    </submittedName>
</protein>